<proteinExistence type="predicted"/>
<evidence type="ECO:0000313" key="1">
    <source>
        <dbReference type="EMBL" id="GIY71957.1"/>
    </source>
</evidence>
<keyword evidence="2" id="KW-1185">Reference proteome</keyword>
<dbReference type="Proteomes" id="UP001054945">
    <property type="component" value="Unassembled WGS sequence"/>
</dbReference>
<dbReference type="EMBL" id="BPLR01014876">
    <property type="protein sequence ID" value="GIY71957.1"/>
    <property type="molecule type" value="Genomic_DNA"/>
</dbReference>
<accession>A0AAV4VNQ4</accession>
<reference evidence="1 2" key="1">
    <citation type="submission" date="2021-06" db="EMBL/GenBank/DDBJ databases">
        <title>Caerostris extrusa draft genome.</title>
        <authorList>
            <person name="Kono N."/>
            <person name="Arakawa K."/>
        </authorList>
    </citation>
    <scope>NUCLEOTIDE SEQUENCE [LARGE SCALE GENOMIC DNA]</scope>
</reference>
<dbReference type="AlphaFoldDB" id="A0AAV4VNQ4"/>
<organism evidence="1 2">
    <name type="scientific">Caerostris extrusa</name>
    <name type="common">Bark spider</name>
    <name type="synonym">Caerostris bankana</name>
    <dbReference type="NCBI Taxonomy" id="172846"/>
    <lineage>
        <taxon>Eukaryota</taxon>
        <taxon>Metazoa</taxon>
        <taxon>Ecdysozoa</taxon>
        <taxon>Arthropoda</taxon>
        <taxon>Chelicerata</taxon>
        <taxon>Arachnida</taxon>
        <taxon>Araneae</taxon>
        <taxon>Araneomorphae</taxon>
        <taxon>Entelegynae</taxon>
        <taxon>Araneoidea</taxon>
        <taxon>Araneidae</taxon>
        <taxon>Caerostris</taxon>
    </lineage>
</organism>
<evidence type="ECO:0000313" key="2">
    <source>
        <dbReference type="Proteomes" id="UP001054945"/>
    </source>
</evidence>
<name>A0AAV4VNQ4_CAEEX</name>
<comment type="caution">
    <text evidence="1">The sequence shown here is derived from an EMBL/GenBank/DDBJ whole genome shotgun (WGS) entry which is preliminary data.</text>
</comment>
<protein>
    <submittedName>
        <fullName evidence="1">Uncharacterized protein</fullName>
    </submittedName>
</protein>
<gene>
    <name evidence="1" type="ORF">CEXT_760551</name>
</gene>
<sequence length="95" mass="10705">MPSEWLSQADQTVSLITAGHDCRSSYQFSSRPINKITLQARRHLLIVDPRISSSGTEGNITYCTLIQSEFCDGVVLLCWISSSSFEIWLIAWQIP</sequence>